<evidence type="ECO:0000256" key="1">
    <source>
        <dbReference type="ARBA" id="ARBA00004448"/>
    </source>
</evidence>
<feature type="domain" description="Membrane insertase YidC/Oxa/ALB C-terminal" evidence="12">
    <location>
        <begin position="7"/>
        <end position="198"/>
    </location>
</feature>
<evidence type="ECO:0000256" key="4">
    <source>
        <dbReference type="ARBA" id="ARBA00022792"/>
    </source>
</evidence>
<keyword evidence="8 11" id="KW-0472">Membrane</keyword>
<keyword evidence="14" id="KW-1185">Reference proteome</keyword>
<keyword evidence="5" id="KW-0809">Transit peptide</keyword>
<evidence type="ECO:0000256" key="8">
    <source>
        <dbReference type="ARBA" id="ARBA00023136"/>
    </source>
</evidence>
<keyword evidence="7" id="KW-0496">Mitochondrion</keyword>
<comment type="caution">
    <text evidence="13">The sequence shown here is derived from an EMBL/GenBank/DDBJ whole genome shotgun (WGS) entry which is preliminary data.</text>
</comment>
<dbReference type="GO" id="GO:0032979">
    <property type="term" value="P:protein insertion into mitochondrial inner membrane from matrix"/>
    <property type="evidence" value="ECO:0007669"/>
    <property type="project" value="TreeGrafter"/>
</dbReference>
<evidence type="ECO:0000259" key="12">
    <source>
        <dbReference type="Pfam" id="PF02096"/>
    </source>
</evidence>
<dbReference type="InterPro" id="IPR001708">
    <property type="entry name" value="YidC/ALB3/OXA1/COX18"/>
</dbReference>
<protein>
    <recommendedName>
        <fullName evidence="12">Membrane insertase YidC/Oxa/ALB C-terminal domain-containing protein</fullName>
    </recommendedName>
</protein>
<dbReference type="STRING" id="34508.A0A4V6A5Z6"/>
<dbReference type="PANTHER" id="PTHR12428">
    <property type="entry name" value="OXA1"/>
    <property type="match status" value="1"/>
</dbReference>
<name>A0A4V6A5Z6_STECR</name>
<keyword evidence="10" id="KW-0175">Coiled coil</keyword>
<dbReference type="Proteomes" id="UP000298663">
    <property type="component" value="Unassembled WGS sequence"/>
</dbReference>
<dbReference type="EMBL" id="AZBU02000002">
    <property type="protein sequence ID" value="TKR92805.1"/>
    <property type="molecule type" value="Genomic_DNA"/>
</dbReference>
<evidence type="ECO:0000313" key="13">
    <source>
        <dbReference type="EMBL" id="TKR92805.1"/>
    </source>
</evidence>
<dbReference type="GO" id="GO:0005743">
    <property type="term" value="C:mitochondrial inner membrane"/>
    <property type="evidence" value="ECO:0007669"/>
    <property type="project" value="UniProtKB-SubCell"/>
</dbReference>
<keyword evidence="4" id="KW-0999">Mitochondrion inner membrane</keyword>
<feature type="transmembrane region" description="Helical" evidence="11">
    <location>
        <begin position="6"/>
        <end position="28"/>
    </location>
</feature>
<comment type="similarity">
    <text evidence="2 9">Belongs to the OXA1/ALB3/YidC family.</text>
</comment>
<accession>A0A4V6A5Z6</accession>
<comment type="subcellular location">
    <subcellularLocation>
        <location evidence="9">Membrane</location>
        <topology evidence="9">Multi-pass membrane protein</topology>
    </subcellularLocation>
    <subcellularLocation>
        <location evidence="1">Mitochondrion inner membrane</location>
        <topology evidence="1">Multi-pass membrane protein</topology>
    </subcellularLocation>
</comment>
<evidence type="ECO:0000256" key="9">
    <source>
        <dbReference type="RuleBase" id="RU003945"/>
    </source>
</evidence>
<dbReference type="Pfam" id="PF02096">
    <property type="entry name" value="60KD_IMP"/>
    <property type="match status" value="1"/>
</dbReference>
<evidence type="ECO:0000256" key="2">
    <source>
        <dbReference type="ARBA" id="ARBA00009877"/>
    </source>
</evidence>
<sequence>MHLDVPWWGAIIVATVALRLLLISVPVMSQRLQAKQSKYKNELADYRDRMDEARKEGNNLLVQQIFLEQRDFMKSKDIRLGRQFVVLAANGAVFMTQFFAIKEMCKVGYPGLSTGGSLWFTDLTACDPYYLLPFISAATMAMVARVGIEGGANPETMPPLMRLGMLYGLPIAVFAFGSQFSSAMCVYWCTSNGMSLVYAAAFRNAAIRKFFNVPELVKHPMNPNQKNVFAEVLEKWRENKTNQPTISSLKADDMQRFKKAGRGKPVIKG</sequence>
<feature type="transmembrane region" description="Helical" evidence="11">
    <location>
        <begin position="80"/>
        <end position="101"/>
    </location>
</feature>
<evidence type="ECO:0000256" key="11">
    <source>
        <dbReference type="SAM" id="Phobius"/>
    </source>
</evidence>
<evidence type="ECO:0000256" key="7">
    <source>
        <dbReference type="ARBA" id="ARBA00023128"/>
    </source>
</evidence>
<dbReference type="PANTHER" id="PTHR12428:SF66">
    <property type="entry name" value="MITOCHONDRIAL INNER MEMBRANE PROTEIN OXA1L"/>
    <property type="match status" value="1"/>
</dbReference>
<feature type="coiled-coil region" evidence="10">
    <location>
        <begin position="29"/>
        <end position="63"/>
    </location>
</feature>
<evidence type="ECO:0000256" key="3">
    <source>
        <dbReference type="ARBA" id="ARBA00022692"/>
    </source>
</evidence>
<dbReference type="CDD" id="cd20069">
    <property type="entry name" value="5TM_Oxa1-like"/>
    <property type="match status" value="1"/>
</dbReference>
<keyword evidence="3 9" id="KW-0812">Transmembrane</keyword>
<evidence type="ECO:0000256" key="6">
    <source>
        <dbReference type="ARBA" id="ARBA00022989"/>
    </source>
</evidence>
<organism evidence="13 14">
    <name type="scientific">Steinernema carpocapsae</name>
    <name type="common">Entomopathogenic nematode</name>
    <dbReference type="NCBI Taxonomy" id="34508"/>
    <lineage>
        <taxon>Eukaryota</taxon>
        <taxon>Metazoa</taxon>
        <taxon>Ecdysozoa</taxon>
        <taxon>Nematoda</taxon>
        <taxon>Chromadorea</taxon>
        <taxon>Rhabditida</taxon>
        <taxon>Tylenchina</taxon>
        <taxon>Panagrolaimomorpha</taxon>
        <taxon>Strongyloidoidea</taxon>
        <taxon>Steinernematidae</taxon>
        <taxon>Steinernema</taxon>
    </lineage>
</organism>
<dbReference type="AlphaFoldDB" id="A0A4V6A5Z6"/>
<feature type="transmembrane region" description="Helical" evidence="11">
    <location>
        <begin position="160"/>
        <end position="180"/>
    </location>
</feature>
<dbReference type="InterPro" id="IPR028055">
    <property type="entry name" value="YidC/Oxa/ALB_C"/>
</dbReference>
<gene>
    <name evidence="13" type="ORF">L596_007384</name>
</gene>
<keyword evidence="6 11" id="KW-1133">Transmembrane helix</keyword>
<evidence type="ECO:0000313" key="14">
    <source>
        <dbReference type="Proteomes" id="UP000298663"/>
    </source>
</evidence>
<evidence type="ECO:0000256" key="5">
    <source>
        <dbReference type="ARBA" id="ARBA00022946"/>
    </source>
</evidence>
<dbReference type="GO" id="GO:0032977">
    <property type="term" value="F:membrane insertase activity"/>
    <property type="evidence" value="ECO:0007669"/>
    <property type="project" value="InterPro"/>
</dbReference>
<reference evidence="13 14" key="1">
    <citation type="journal article" date="2015" name="Genome Biol.">
        <title>Comparative genomics of Steinernema reveals deeply conserved gene regulatory networks.</title>
        <authorList>
            <person name="Dillman A.R."/>
            <person name="Macchietto M."/>
            <person name="Porter C.F."/>
            <person name="Rogers A."/>
            <person name="Williams B."/>
            <person name="Antoshechkin I."/>
            <person name="Lee M.M."/>
            <person name="Goodwin Z."/>
            <person name="Lu X."/>
            <person name="Lewis E.E."/>
            <person name="Goodrich-Blair H."/>
            <person name="Stock S.P."/>
            <person name="Adams B.J."/>
            <person name="Sternberg P.W."/>
            <person name="Mortazavi A."/>
        </authorList>
    </citation>
    <scope>NUCLEOTIDE SEQUENCE [LARGE SCALE GENOMIC DNA]</scope>
    <source>
        <strain evidence="13 14">ALL</strain>
    </source>
</reference>
<evidence type="ECO:0000256" key="10">
    <source>
        <dbReference type="SAM" id="Coils"/>
    </source>
</evidence>
<reference evidence="13 14" key="2">
    <citation type="journal article" date="2019" name="G3 (Bethesda)">
        <title>Hybrid Assembly of the Genome of the Entomopathogenic Nematode Steinernema carpocapsae Identifies the X-Chromosome.</title>
        <authorList>
            <person name="Serra L."/>
            <person name="Macchietto M."/>
            <person name="Macias-Munoz A."/>
            <person name="McGill C.J."/>
            <person name="Rodriguez I.M."/>
            <person name="Rodriguez B."/>
            <person name="Murad R."/>
            <person name="Mortazavi A."/>
        </authorList>
    </citation>
    <scope>NUCLEOTIDE SEQUENCE [LARGE SCALE GENOMIC DNA]</scope>
    <source>
        <strain evidence="13 14">ALL</strain>
    </source>
</reference>
<proteinExistence type="inferred from homology"/>
<dbReference type="OrthoDB" id="2148490at2759"/>